<evidence type="ECO:0000256" key="3">
    <source>
        <dbReference type="ARBA" id="ARBA00022801"/>
    </source>
</evidence>
<organism evidence="9 10">
    <name type="scientific">Weissella diestrammenae</name>
    <dbReference type="NCBI Taxonomy" id="1162633"/>
    <lineage>
        <taxon>Bacteria</taxon>
        <taxon>Bacillati</taxon>
        <taxon>Bacillota</taxon>
        <taxon>Bacilli</taxon>
        <taxon>Lactobacillales</taxon>
        <taxon>Lactobacillaceae</taxon>
        <taxon>Weissella</taxon>
    </lineage>
</organism>
<evidence type="ECO:0000256" key="7">
    <source>
        <dbReference type="PIRSR" id="PIRSR000915-2"/>
    </source>
</evidence>
<dbReference type="GO" id="GO:0005737">
    <property type="term" value="C:cytoplasm"/>
    <property type="evidence" value="ECO:0007669"/>
    <property type="project" value="TreeGrafter"/>
</dbReference>
<evidence type="ECO:0000256" key="6">
    <source>
        <dbReference type="PIRSR" id="PIRSR000915-1"/>
    </source>
</evidence>
<dbReference type="InterPro" id="IPR006354">
    <property type="entry name" value="HAD-SF_hydro_IIA_hyp1"/>
</dbReference>
<dbReference type="Pfam" id="PF13242">
    <property type="entry name" value="Hydrolase_like"/>
    <property type="match status" value="1"/>
</dbReference>
<evidence type="ECO:0000313" key="10">
    <source>
        <dbReference type="Proteomes" id="UP000515800"/>
    </source>
</evidence>
<dbReference type="EC" id="3.1.3.-" evidence="5"/>
<feature type="binding site" evidence="8">
    <location>
        <position position="10"/>
    </location>
    <ligand>
        <name>Mg(2+)</name>
        <dbReference type="ChEBI" id="CHEBI:18420"/>
    </ligand>
</feature>
<keyword evidence="2 5" id="KW-0479">Metal-binding</keyword>
<evidence type="ECO:0000256" key="2">
    <source>
        <dbReference type="ARBA" id="ARBA00022723"/>
    </source>
</evidence>
<dbReference type="PANTHER" id="PTHR19288">
    <property type="entry name" value="4-NITROPHENYLPHOSPHATASE-RELATED"/>
    <property type="match status" value="1"/>
</dbReference>
<dbReference type="SUPFAM" id="SSF56784">
    <property type="entry name" value="HAD-like"/>
    <property type="match status" value="1"/>
</dbReference>
<dbReference type="SFLD" id="SFLDS00003">
    <property type="entry name" value="Haloacid_Dehalogenase"/>
    <property type="match status" value="1"/>
</dbReference>
<dbReference type="NCBIfam" id="TIGR01457">
    <property type="entry name" value="HAD-SF-IIA-hyp2"/>
    <property type="match status" value="1"/>
</dbReference>
<dbReference type="GO" id="GO:0046872">
    <property type="term" value="F:metal ion binding"/>
    <property type="evidence" value="ECO:0007669"/>
    <property type="project" value="UniProtKB-KW"/>
</dbReference>
<dbReference type="PIRSF" id="PIRSF000915">
    <property type="entry name" value="PGP-type_phosphatase"/>
    <property type="match status" value="1"/>
</dbReference>
<feature type="binding site" evidence="7">
    <location>
        <position position="183"/>
    </location>
    <ligand>
        <name>substrate</name>
    </ligand>
</feature>
<keyword evidence="3 9" id="KW-0378">Hydrolase</keyword>
<evidence type="ECO:0000256" key="5">
    <source>
        <dbReference type="PIRNR" id="PIRNR000915"/>
    </source>
</evidence>
<evidence type="ECO:0000256" key="4">
    <source>
        <dbReference type="ARBA" id="ARBA00022842"/>
    </source>
</evidence>
<dbReference type="KEGG" id="wdi:H9L19_05220"/>
<comment type="similarity">
    <text evidence="1 5">Belongs to the HAD-like hydrolase superfamily. NagD family.</text>
</comment>
<dbReference type="Pfam" id="PF13344">
    <property type="entry name" value="Hydrolase_6"/>
    <property type="match status" value="1"/>
</dbReference>
<dbReference type="Proteomes" id="UP000515800">
    <property type="component" value="Chromosome"/>
</dbReference>
<feature type="binding site" evidence="8">
    <location>
        <position position="12"/>
    </location>
    <ligand>
        <name>Mg(2+)</name>
        <dbReference type="ChEBI" id="CHEBI:18420"/>
    </ligand>
</feature>
<dbReference type="InterPro" id="IPR036412">
    <property type="entry name" value="HAD-like_sf"/>
</dbReference>
<evidence type="ECO:0000256" key="8">
    <source>
        <dbReference type="PIRSR" id="PIRSR000915-3"/>
    </source>
</evidence>
<dbReference type="SFLD" id="SFLDG01139">
    <property type="entry name" value="C2.A:_Pyridoxal_Phosphate_Phos"/>
    <property type="match status" value="1"/>
</dbReference>
<protein>
    <recommendedName>
        <fullName evidence="5">Acid sugar phosphatase</fullName>
        <ecNumber evidence="5">3.1.3.-</ecNumber>
    </recommendedName>
</protein>
<feature type="binding site" evidence="8">
    <location>
        <position position="208"/>
    </location>
    <ligand>
        <name>Mg(2+)</name>
        <dbReference type="ChEBI" id="CHEBI:18420"/>
    </ligand>
</feature>
<proteinExistence type="inferred from homology"/>
<dbReference type="NCBIfam" id="TIGR01460">
    <property type="entry name" value="HAD-SF-IIA"/>
    <property type="match status" value="1"/>
</dbReference>
<feature type="active site" description="Proton donor" evidence="6">
    <location>
        <position position="12"/>
    </location>
</feature>
<gene>
    <name evidence="9" type="ORF">H9L19_05220</name>
</gene>
<dbReference type="FunFam" id="3.40.50.1000:FF:000053">
    <property type="entry name" value="TIGR01457 family HAD hydrolase"/>
    <property type="match status" value="1"/>
</dbReference>
<evidence type="ECO:0000313" key="9">
    <source>
        <dbReference type="EMBL" id="QNN74809.1"/>
    </source>
</evidence>
<reference evidence="9 10" key="1">
    <citation type="submission" date="2020-08" db="EMBL/GenBank/DDBJ databases">
        <title>Genome sequence of Weissella diestrammenae KACC 16890T.</title>
        <authorList>
            <person name="Hyun D.-W."/>
            <person name="Bae J.-W."/>
        </authorList>
    </citation>
    <scope>NUCLEOTIDE SEQUENCE [LARGE SCALE GENOMIC DNA]</scope>
    <source>
        <strain evidence="9 10">KACC 16890</strain>
    </source>
</reference>
<dbReference type="AlphaFoldDB" id="A0A7G9T3Y4"/>
<dbReference type="GO" id="GO:0016791">
    <property type="term" value="F:phosphatase activity"/>
    <property type="evidence" value="ECO:0007669"/>
    <property type="project" value="TreeGrafter"/>
</dbReference>
<comment type="cofactor">
    <cofactor evidence="8">
        <name>Mg(2+)</name>
        <dbReference type="ChEBI" id="CHEBI:18420"/>
    </cofactor>
    <text evidence="8">Divalent metal ions. Mg(2+) is the most effective.</text>
</comment>
<keyword evidence="10" id="KW-1185">Reference proteome</keyword>
<feature type="active site" description="Nucleophile" evidence="6">
    <location>
        <position position="10"/>
    </location>
</feature>
<dbReference type="InterPro" id="IPR023214">
    <property type="entry name" value="HAD_sf"/>
</dbReference>
<name>A0A7G9T3Y4_9LACO</name>
<evidence type="ECO:0000256" key="1">
    <source>
        <dbReference type="ARBA" id="ARBA00006696"/>
    </source>
</evidence>
<comment type="function">
    <text evidence="5">Catalyzes the dephosphorylation of 2-6 carbon acid sugars in vitro.</text>
</comment>
<accession>A0A7G9T3Y4</accession>
<dbReference type="RefSeq" id="WP_187528644.1">
    <property type="nucleotide sequence ID" value="NZ_CP060724.1"/>
</dbReference>
<sequence>MSKYAAYFIDLDGTIYKGTESFPSGQRFIASLKAKNTDYLFVTNNATKTPEMVAAFLTEQHGIETTVDQIYTSAMATADYVASLENVQKVFVLGEVGLHQALADKGFEIVTAGDADVAVIGLNRELKYEDLMQATLAIQHGAKFVATNVDTNLPNERGFIPGAGSIVAAIQTATQQEPVIIGKPYAPIMLGALERTGYKKDEVIMVGDNYQTDIRAGLEIGMDTLLVYSGVSKRNQVEALSKQPTYSVDSLDDWQL</sequence>
<dbReference type="Gene3D" id="3.40.50.1000">
    <property type="entry name" value="HAD superfamily/HAD-like"/>
    <property type="match status" value="2"/>
</dbReference>
<dbReference type="CDD" id="cd07530">
    <property type="entry name" value="HAD_Pase_UmpH-like"/>
    <property type="match status" value="1"/>
</dbReference>
<keyword evidence="4 5" id="KW-0460">Magnesium</keyword>
<dbReference type="InterPro" id="IPR006357">
    <property type="entry name" value="HAD-SF_hydro_IIA"/>
</dbReference>
<dbReference type="EMBL" id="CP060724">
    <property type="protein sequence ID" value="QNN74809.1"/>
    <property type="molecule type" value="Genomic_DNA"/>
</dbReference>
<dbReference type="PANTHER" id="PTHR19288:SF46">
    <property type="entry name" value="HALOACID DEHALOGENASE-LIKE HYDROLASE DOMAIN-CONTAINING PROTEIN 2"/>
    <property type="match status" value="1"/>
</dbReference>